<feature type="transmembrane region" description="Helical" evidence="1">
    <location>
        <begin position="94"/>
        <end position="111"/>
    </location>
</feature>
<feature type="transmembrane region" description="Helical" evidence="1">
    <location>
        <begin position="264"/>
        <end position="282"/>
    </location>
</feature>
<dbReference type="Pfam" id="PF00892">
    <property type="entry name" value="EamA"/>
    <property type="match status" value="2"/>
</dbReference>
<dbReference type="PANTHER" id="PTHR22911">
    <property type="entry name" value="ACYL-MALONYL CONDENSING ENZYME-RELATED"/>
    <property type="match status" value="1"/>
</dbReference>
<keyword evidence="4" id="KW-1185">Reference proteome</keyword>
<feature type="domain" description="EamA" evidence="2">
    <location>
        <begin position="150"/>
        <end position="279"/>
    </location>
</feature>
<sequence>MNEKSHLNHLLLLTIGTILISTSGALGKFIDMPTPVIIWWRAILAALFLFIFCLYKGINLKIKNKKNRGTFFIAAVLMGAHWITYFYALKLSNVAIGMLSIFTFPVIIALLEPLFYKTKLDPIHIVLGLMVLLGIYILSPDFSLESGHLQGILFGVLSALCYAIRILILKGHVANYNSTMLMFYQVAIIGVLLAPVLIFMDTTNISTQYPYVILLALMTTAIGHTLFVNSLKYFKASTASIIGSIQPVTGIIIAYFFLNEIPTIHTFVGGALILATVIIESIRSKTKNGLIIEANKK</sequence>
<feature type="transmembrane region" description="Helical" evidence="1">
    <location>
        <begin position="123"/>
        <end position="139"/>
    </location>
</feature>
<feature type="transmembrane region" description="Helical" evidence="1">
    <location>
        <begin position="181"/>
        <end position="199"/>
    </location>
</feature>
<feature type="transmembrane region" description="Helical" evidence="1">
    <location>
        <begin position="238"/>
        <end position="258"/>
    </location>
</feature>
<feature type="transmembrane region" description="Helical" evidence="1">
    <location>
        <begin position="211"/>
        <end position="231"/>
    </location>
</feature>
<dbReference type="EMBL" id="JBHLTQ010000001">
    <property type="protein sequence ID" value="MFC0603683.1"/>
    <property type="molecule type" value="Genomic_DNA"/>
</dbReference>
<evidence type="ECO:0000256" key="1">
    <source>
        <dbReference type="SAM" id="Phobius"/>
    </source>
</evidence>
<dbReference type="PANTHER" id="PTHR22911:SF79">
    <property type="entry name" value="MOBA-LIKE NTP TRANSFERASE DOMAIN-CONTAINING PROTEIN"/>
    <property type="match status" value="1"/>
</dbReference>
<feature type="domain" description="EamA" evidence="2">
    <location>
        <begin position="10"/>
        <end position="139"/>
    </location>
</feature>
<gene>
    <name evidence="3" type="ORF">ACFFGA_03890</name>
</gene>
<protein>
    <submittedName>
        <fullName evidence="3">DMT family transporter</fullName>
    </submittedName>
</protein>
<proteinExistence type="predicted"/>
<dbReference type="SUPFAM" id="SSF103481">
    <property type="entry name" value="Multidrug resistance efflux transporter EmrE"/>
    <property type="match status" value="2"/>
</dbReference>
<keyword evidence="1" id="KW-1133">Transmembrane helix</keyword>
<organism evidence="3 4">
    <name type="scientific">Winogradskyella pulchriflava</name>
    <dbReference type="NCBI Taxonomy" id="1110688"/>
    <lineage>
        <taxon>Bacteria</taxon>
        <taxon>Pseudomonadati</taxon>
        <taxon>Bacteroidota</taxon>
        <taxon>Flavobacteriia</taxon>
        <taxon>Flavobacteriales</taxon>
        <taxon>Flavobacteriaceae</taxon>
        <taxon>Winogradskyella</taxon>
    </lineage>
</organism>
<keyword evidence="1" id="KW-0472">Membrane</keyword>
<keyword evidence="1" id="KW-0812">Transmembrane</keyword>
<feature type="transmembrane region" description="Helical" evidence="1">
    <location>
        <begin position="70"/>
        <end position="88"/>
    </location>
</feature>
<feature type="transmembrane region" description="Helical" evidence="1">
    <location>
        <begin position="151"/>
        <end position="169"/>
    </location>
</feature>
<dbReference type="RefSeq" id="WP_386059923.1">
    <property type="nucleotide sequence ID" value="NZ_JBHLTQ010000001.1"/>
</dbReference>
<dbReference type="Proteomes" id="UP001589832">
    <property type="component" value="Unassembled WGS sequence"/>
</dbReference>
<evidence type="ECO:0000259" key="2">
    <source>
        <dbReference type="Pfam" id="PF00892"/>
    </source>
</evidence>
<evidence type="ECO:0000313" key="4">
    <source>
        <dbReference type="Proteomes" id="UP001589832"/>
    </source>
</evidence>
<comment type="caution">
    <text evidence="3">The sequence shown here is derived from an EMBL/GenBank/DDBJ whole genome shotgun (WGS) entry which is preliminary data.</text>
</comment>
<feature type="transmembrane region" description="Helical" evidence="1">
    <location>
        <begin position="37"/>
        <end position="58"/>
    </location>
</feature>
<name>A0ABV6Q5Y0_9FLAO</name>
<evidence type="ECO:0000313" key="3">
    <source>
        <dbReference type="EMBL" id="MFC0603683.1"/>
    </source>
</evidence>
<accession>A0ABV6Q5Y0</accession>
<dbReference type="InterPro" id="IPR037185">
    <property type="entry name" value="EmrE-like"/>
</dbReference>
<dbReference type="InterPro" id="IPR000620">
    <property type="entry name" value="EamA_dom"/>
</dbReference>
<reference evidence="3 4" key="1">
    <citation type="submission" date="2024-09" db="EMBL/GenBank/DDBJ databases">
        <authorList>
            <person name="Sun Q."/>
            <person name="Mori K."/>
        </authorList>
    </citation>
    <scope>NUCLEOTIDE SEQUENCE [LARGE SCALE GENOMIC DNA]</scope>
    <source>
        <strain evidence="3 4">NCAIM B.02481</strain>
    </source>
</reference>